<dbReference type="Proteomes" id="UP001183585">
    <property type="component" value="Unassembled WGS sequence"/>
</dbReference>
<keyword evidence="1" id="KW-0732">Signal</keyword>
<comment type="caution">
    <text evidence="2">The sequence shown here is derived from an EMBL/GenBank/DDBJ whole genome shotgun (WGS) entry which is preliminary data.</text>
</comment>
<reference evidence="2 3" key="1">
    <citation type="submission" date="2023-07" db="EMBL/GenBank/DDBJ databases">
        <title>Sequencing the genomes of 1000 actinobacteria strains.</title>
        <authorList>
            <person name="Klenk H.-P."/>
        </authorList>
    </citation>
    <scope>NUCLEOTIDE SEQUENCE [LARGE SCALE GENOMIC DNA]</scope>
    <source>
        <strain evidence="2 3">DSM 45554</strain>
    </source>
</reference>
<name>A0ABU2CU74_9MICO</name>
<dbReference type="RefSeq" id="WP_310243120.1">
    <property type="nucleotide sequence ID" value="NZ_JAVDYE010000001.1"/>
</dbReference>
<dbReference type="SUPFAM" id="SSF89392">
    <property type="entry name" value="Prokaryotic lipoproteins and lipoprotein localization factors"/>
    <property type="match status" value="1"/>
</dbReference>
<sequence length="280" mass="28620">MAALATASVLALGLSGCGAAASGPGEASDATASAQPPAPVELTQASFVDDLSAAQSEAGTVHMTMTYSGAGAEAAGLAGAPLEADVDISDPKNPAMAMQMELEGEATDMVLVDGDFYMKMGESTSGKYLSLAEAGKSDNPMAPLFQGMGDLMQSSLKDMDPSAQLQGMDGAITSFEKTGTETVDGVETDVYTILVDATKMSGPQVDSLPEEALAQVGEMEIVYNVGEDNLARKLVLTMGADADELVMSSTFSGWGEPVDVAAPSGDELTTLDEMMELTTG</sequence>
<proteinExistence type="predicted"/>
<evidence type="ECO:0000313" key="3">
    <source>
        <dbReference type="Proteomes" id="UP001183585"/>
    </source>
</evidence>
<evidence type="ECO:0000256" key="1">
    <source>
        <dbReference type="SAM" id="SignalP"/>
    </source>
</evidence>
<gene>
    <name evidence="2" type="ORF">J2S48_004397</name>
</gene>
<dbReference type="InterPro" id="IPR029046">
    <property type="entry name" value="LolA/LolB/LppX"/>
</dbReference>
<dbReference type="Gene3D" id="2.50.20.20">
    <property type="match status" value="1"/>
</dbReference>
<protein>
    <recommendedName>
        <fullName evidence="4">Lipoprotein</fullName>
    </recommendedName>
</protein>
<keyword evidence="3" id="KW-1185">Reference proteome</keyword>
<dbReference type="EMBL" id="JAVDYE010000001">
    <property type="protein sequence ID" value="MDR7384882.1"/>
    <property type="molecule type" value="Genomic_DNA"/>
</dbReference>
<accession>A0ABU2CU74</accession>
<feature type="chain" id="PRO_5047100836" description="Lipoprotein" evidence="1">
    <location>
        <begin position="21"/>
        <end position="280"/>
    </location>
</feature>
<evidence type="ECO:0008006" key="4">
    <source>
        <dbReference type="Google" id="ProtNLM"/>
    </source>
</evidence>
<organism evidence="2 3">
    <name type="scientific">Promicromonospora iranensis</name>
    <dbReference type="NCBI Taxonomy" id="1105144"/>
    <lineage>
        <taxon>Bacteria</taxon>
        <taxon>Bacillati</taxon>
        <taxon>Actinomycetota</taxon>
        <taxon>Actinomycetes</taxon>
        <taxon>Micrococcales</taxon>
        <taxon>Promicromonosporaceae</taxon>
        <taxon>Promicromonospora</taxon>
    </lineage>
</organism>
<evidence type="ECO:0000313" key="2">
    <source>
        <dbReference type="EMBL" id="MDR7384882.1"/>
    </source>
</evidence>
<feature type="signal peptide" evidence="1">
    <location>
        <begin position="1"/>
        <end position="20"/>
    </location>
</feature>